<evidence type="ECO:0000256" key="1">
    <source>
        <dbReference type="SAM" id="Phobius"/>
    </source>
</evidence>
<evidence type="ECO:0000259" key="2">
    <source>
        <dbReference type="Pfam" id="PF25362"/>
    </source>
</evidence>
<keyword evidence="1" id="KW-0472">Membrane</keyword>
<dbReference type="Proteomes" id="UP000243077">
    <property type="component" value="Chromosome"/>
</dbReference>
<keyword evidence="4" id="KW-1185">Reference proteome</keyword>
<keyword evidence="1" id="KW-0812">Transmembrane</keyword>
<feature type="domain" description="PH" evidence="2">
    <location>
        <begin position="52"/>
        <end position="145"/>
    </location>
</feature>
<dbReference type="EMBL" id="CP026923">
    <property type="protein sequence ID" value="AVG24065.1"/>
    <property type="molecule type" value="Genomic_DNA"/>
</dbReference>
<accession>A0A2L2BQX5</accession>
<dbReference type="AlphaFoldDB" id="A0A2L2BQX5"/>
<evidence type="ECO:0000313" key="4">
    <source>
        <dbReference type="Proteomes" id="UP000243077"/>
    </source>
</evidence>
<proteinExistence type="predicted"/>
<dbReference type="InterPro" id="IPR057446">
    <property type="entry name" value="PH_bac"/>
</dbReference>
<protein>
    <recommendedName>
        <fullName evidence="2">PH domain-containing protein</fullName>
    </recommendedName>
</protein>
<sequence>MTRELAAGLMLALLVVALLLAWWGWRHRVGRHRDLPELLASSEVSVRPERVHSLLYVATTQSDAPLERIARRPLAFRARVNLGSGPDGLWLDIAGEDEVFIPSAQLIAVGRATWTIDRVVDSDGLIFVRWQWGEREVDSYFRSVDFPAEDVQRAVEVALSNDTKEDA</sequence>
<reference evidence="3 4" key="1">
    <citation type="submission" date="2018-02" db="EMBL/GenBank/DDBJ databases">
        <title>Complete genome of the streamlined marine actinobacterium Pontimonas salivibrio CL-TW6 adapted to coastal planktonic lifestype.</title>
        <authorList>
            <person name="Cho B.C."/>
            <person name="Hardies S.C."/>
            <person name="Jang G.I."/>
            <person name="Hwang C.Y."/>
        </authorList>
    </citation>
    <scope>NUCLEOTIDE SEQUENCE [LARGE SCALE GENOMIC DNA]</scope>
    <source>
        <strain evidence="3 4">CL-TW6</strain>
    </source>
</reference>
<keyword evidence="1" id="KW-1133">Transmembrane helix</keyword>
<gene>
    <name evidence="3" type="ORF">C3B54_111100</name>
</gene>
<name>A0A2L2BQX5_9MICO</name>
<dbReference type="Pfam" id="PF25362">
    <property type="entry name" value="bPH_11"/>
    <property type="match status" value="1"/>
</dbReference>
<dbReference type="OrthoDB" id="3826692at2"/>
<evidence type="ECO:0000313" key="3">
    <source>
        <dbReference type="EMBL" id="AVG24065.1"/>
    </source>
</evidence>
<organism evidence="3 4">
    <name type="scientific">Pontimonas salivibrio</name>
    <dbReference type="NCBI Taxonomy" id="1159327"/>
    <lineage>
        <taxon>Bacteria</taxon>
        <taxon>Bacillati</taxon>
        <taxon>Actinomycetota</taxon>
        <taxon>Actinomycetes</taxon>
        <taxon>Micrococcales</taxon>
        <taxon>Microbacteriaceae</taxon>
        <taxon>Pontimonas</taxon>
    </lineage>
</organism>
<dbReference type="KEGG" id="psai:C3B54_111100"/>
<feature type="transmembrane region" description="Helical" evidence="1">
    <location>
        <begin position="6"/>
        <end position="25"/>
    </location>
</feature>
<dbReference type="RefSeq" id="WP_104913597.1">
    <property type="nucleotide sequence ID" value="NZ_CP026923.1"/>
</dbReference>